<feature type="transmembrane region" description="Helical" evidence="5">
    <location>
        <begin position="145"/>
        <end position="166"/>
    </location>
</feature>
<dbReference type="EnsemblMetazoa" id="XM_021046939.2">
    <property type="protein sequence ID" value="XP_020902598.1"/>
    <property type="gene ID" value="LOC110241099"/>
</dbReference>
<dbReference type="GO" id="GO:0022857">
    <property type="term" value="F:transmembrane transporter activity"/>
    <property type="evidence" value="ECO:0007669"/>
    <property type="project" value="InterPro"/>
</dbReference>
<feature type="transmembrane region" description="Helical" evidence="5">
    <location>
        <begin position="93"/>
        <end position="114"/>
    </location>
</feature>
<feature type="transmembrane region" description="Helical" evidence="5">
    <location>
        <begin position="347"/>
        <end position="366"/>
    </location>
</feature>
<dbReference type="InterPro" id="IPR005828">
    <property type="entry name" value="MFS_sugar_transport-like"/>
</dbReference>
<feature type="transmembrane region" description="Helical" evidence="5">
    <location>
        <begin position="410"/>
        <end position="433"/>
    </location>
</feature>
<proteinExistence type="predicted"/>
<evidence type="ECO:0000256" key="1">
    <source>
        <dbReference type="ARBA" id="ARBA00004141"/>
    </source>
</evidence>
<feature type="transmembrane region" description="Helical" evidence="5">
    <location>
        <begin position="287"/>
        <end position="305"/>
    </location>
</feature>
<feature type="transmembrane region" description="Helical" evidence="5">
    <location>
        <begin position="378"/>
        <end position="398"/>
    </location>
</feature>
<dbReference type="InterPro" id="IPR020846">
    <property type="entry name" value="MFS_dom"/>
</dbReference>
<dbReference type="Proteomes" id="UP000887567">
    <property type="component" value="Unplaced"/>
</dbReference>
<comment type="subcellular location">
    <subcellularLocation>
        <location evidence="1">Membrane</location>
        <topology evidence="1">Multi-pass membrane protein</topology>
    </subcellularLocation>
</comment>
<dbReference type="Gene3D" id="1.20.1250.20">
    <property type="entry name" value="MFS general substrate transporter like domains"/>
    <property type="match status" value="1"/>
</dbReference>
<evidence type="ECO:0000256" key="2">
    <source>
        <dbReference type="ARBA" id="ARBA00022692"/>
    </source>
</evidence>
<evidence type="ECO:0000313" key="8">
    <source>
        <dbReference type="Proteomes" id="UP000887567"/>
    </source>
</evidence>
<dbReference type="SUPFAM" id="SSF103473">
    <property type="entry name" value="MFS general substrate transporter"/>
    <property type="match status" value="1"/>
</dbReference>
<accession>A0A913XCZ9</accession>
<keyword evidence="2 5" id="KW-0812">Transmembrane</keyword>
<protein>
    <recommendedName>
        <fullName evidence="6">Major facilitator superfamily (MFS) profile domain-containing protein</fullName>
    </recommendedName>
</protein>
<feature type="transmembrane region" description="Helical" evidence="5">
    <location>
        <begin position="439"/>
        <end position="458"/>
    </location>
</feature>
<evidence type="ECO:0000256" key="3">
    <source>
        <dbReference type="ARBA" id="ARBA00022989"/>
    </source>
</evidence>
<keyword evidence="8" id="KW-1185">Reference proteome</keyword>
<feature type="transmembrane region" description="Helical" evidence="5">
    <location>
        <begin position="121"/>
        <end position="139"/>
    </location>
</feature>
<name>A0A913XCZ9_EXADI</name>
<feature type="domain" description="Major facilitator superfamily (MFS) profile" evidence="6">
    <location>
        <begin position="20"/>
        <end position="463"/>
    </location>
</feature>
<feature type="transmembrane region" description="Helical" evidence="5">
    <location>
        <begin position="20"/>
        <end position="43"/>
    </location>
</feature>
<dbReference type="AlphaFoldDB" id="A0A913XCZ9"/>
<dbReference type="PROSITE" id="PS50850">
    <property type="entry name" value="MFS"/>
    <property type="match status" value="1"/>
</dbReference>
<dbReference type="PANTHER" id="PTHR24064">
    <property type="entry name" value="SOLUTE CARRIER FAMILY 22 MEMBER"/>
    <property type="match status" value="1"/>
</dbReference>
<evidence type="ECO:0000256" key="4">
    <source>
        <dbReference type="ARBA" id="ARBA00023136"/>
    </source>
</evidence>
<dbReference type="CDD" id="cd17317">
    <property type="entry name" value="MFS_SLC22"/>
    <property type="match status" value="1"/>
</dbReference>
<feature type="transmembrane region" description="Helical" evidence="5">
    <location>
        <begin position="178"/>
        <end position="201"/>
    </location>
</feature>
<organism evidence="7 8">
    <name type="scientific">Exaiptasia diaphana</name>
    <name type="common">Tropical sea anemone</name>
    <name type="synonym">Aiptasia pulchella</name>
    <dbReference type="NCBI Taxonomy" id="2652724"/>
    <lineage>
        <taxon>Eukaryota</taxon>
        <taxon>Metazoa</taxon>
        <taxon>Cnidaria</taxon>
        <taxon>Anthozoa</taxon>
        <taxon>Hexacorallia</taxon>
        <taxon>Actiniaria</taxon>
        <taxon>Aiptasiidae</taxon>
        <taxon>Exaiptasia</taxon>
    </lineage>
</organism>
<dbReference type="PROSITE" id="PS00217">
    <property type="entry name" value="SUGAR_TRANSPORT_2"/>
    <property type="match status" value="1"/>
</dbReference>
<dbReference type="OrthoDB" id="5141738at2759"/>
<dbReference type="GO" id="GO:0016020">
    <property type="term" value="C:membrane"/>
    <property type="evidence" value="ECO:0007669"/>
    <property type="project" value="UniProtKB-SubCell"/>
</dbReference>
<evidence type="ECO:0000259" key="6">
    <source>
        <dbReference type="PROSITE" id="PS50850"/>
    </source>
</evidence>
<keyword evidence="4 5" id="KW-0472">Membrane</keyword>
<reference evidence="7" key="1">
    <citation type="submission" date="2022-11" db="UniProtKB">
        <authorList>
            <consortium name="EnsemblMetazoa"/>
        </authorList>
    </citation>
    <scope>IDENTIFICATION</scope>
</reference>
<dbReference type="InterPro" id="IPR036259">
    <property type="entry name" value="MFS_trans_sf"/>
</dbReference>
<dbReference type="GeneID" id="110241099"/>
<dbReference type="Pfam" id="PF00083">
    <property type="entry name" value="Sugar_tr"/>
    <property type="match status" value="1"/>
</dbReference>
<sequence>MEFDHVLKIVGEFGPHQKRLYFLLCLSMVPAAVQLLLLVFIAAEPTWICLGSSSNNTCPKNRSHCGERQYTSKFTSIISEWDLICEDAYKADLVQSIVMGGTLAGAIFFGALADRYGRRKIWYLTFSGLVAFGFASSFAPTYKVFVILRFFTGFCIGGELLSAFVLATELVGPSYRGFAGTMAQCFFTLGLLILPIVAYLIREWRTLSVVLSLPASVFVLFFRCVPESARWLVIRGRVSEAEDILLDIALKNGIAIPKSLIQVNRPFHIGSRYGCLDLFCRRRICKITFILICVWFINTLVYYGLSLNTKHLGGDIYMNFFLYSIMEIPAFLTCFCFINWIGRRKSVCYYMVAAGCACFGCLFIQSSSNSDITSTLTTVFAMIAKFGISASFAVIYVYSAELFPTVVRNVGMGVCSMSSRVAGICAPFVVYLGTFSKPLPVVIFGLCSFSAGILCLALPDTLNKPLPETLDDTTAYENLRSGIAYQQLEMSHLASVVRDEQLFQANDSDFDYDDELVTEKTTFI</sequence>
<dbReference type="RefSeq" id="XP_020902598.1">
    <property type="nucleotide sequence ID" value="XM_021046939.2"/>
</dbReference>
<feature type="transmembrane region" description="Helical" evidence="5">
    <location>
        <begin position="317"/>
        <end position="340"/>
    </location>
</feature>
<evidence type="ECO:0000256" key="5">
    <source>
        <dbReference type="SAM" id="Phobius"/>
    </source>
</evidence>
<evidence type="ECO:0000313" key="7">
    <source>
        <dbReference type="EnsemblMetazoa" id="XP_020902598.1"/>
    </source>
</evidence>
<keyword evidence="3 5" id="KW-1133">Transmembrane helix</keyword>
<dbReference type="KEGG" id="epa:110241099"/>
<dbReference type="OMA" id="MAQCFFT"/>
<feature type="transmembrane region" description="Helical" evidence="5">
    <location>
        <begin position="207"/>
        <end position="225"/>
    </location>
</feature>
<dbReference type="InterPro" id="IPR005829">
    <property type="entry name" value="Sugar_transporter_CS"/>
</dbReference>